<dbReference type="Proteomes" id="UP000606274">
    <property type="component" value="Unassembled WGS sequence"/>
</dbReference>
<keyword evidence="4" id="KW-1133">Transmembrane helix</keyword>
<keyword evidence="6" id="KW-1185">Reference proteome</keyword>
<dbReference type="GO" id="GO:0005789">
    <property type="term" value="C:endoplasmic reticulum membrane"/>
    <property type="evidence" value="ECO:0007669"/>
    <property type="project" value="TreeGrafter"/>
</dbReference>
<organism evidence="5 6">
    <name type="scientific">Silurus meridionalis</name>
    <name type="common">Southern catfish</name>
    <name type="synonym">Silurus soldatovi meridionalis</name>
    <dbReference type="NCBI Taxonomy" id="175797"/>
    <lineage>
        <taxon>Eukaryota</taxon>
        <taxon>Metazoa</taxon>
        <taxon>Chordata</taxon>
        <taxon>Craniata</taxon>
        <taxon>Vertebrata</taxon>
        <taxon>Euteleostomi</taxon>
        <taxon>Actinopterygii</taxon>
        <taxon>Neopterygii</taxon>
        <taxon>Teleostei</taxon>
        <taxon>Ostariophysi</taxon>
        <taxon>Siluriformes</taxon>
        <taxon>Siluridae</taxon>
        <taxon>Silurus</taxon>
    </lineage>
</organism>
<keyword evidence="4" id="KW-0472">Membrane</keyword>
<accession>A0A8T0ATB3</accession>
<evidence type="ECO:0000256" key="4">
    <source>
        <dbReference type="SAM" id="Phobius"/>
    </source>
</evidence>
<feature type="compositionally biased region" description="Pro residues" evidence="3">
    <location>
        <begin position="398"/>
        <end position="408"/>
    </location>
</feature>
<sequence length="546" mass="63616">MSMISHNNYQQLFNKLISAMPEDWRPGLTFHVLPWNPVVVAAVVGVLTLLVFLWRTVLPVQVLVDEAKLQEDALKAHVLSFEKDNCALKEQKKSLLQDAKDWQKKHVRLSEEIKGDHNTQTELENALVHKENEIEVLSGCIAKIKSLEACNDEELRNNKNRDRLKLHLKQIMDVSRIKATLSVINNERNRWFRNFMAEQKVRQQLEEEYQKVMQDQTDMKNEKAHLKNQYKDLQQRLEITTEFYHQKENILHQKLTQEELKHREKESKLSEVEGRTLQAEEELNLLRQKVKDMQEEMQQNERSLKAEIAVQEKKAHENWLKARASERTLIEEKRECVNLRQKIVKLSNKMSDLQRLLYRSGPPERHMPPLQRDMSGPCTSSPHTQDGSAYGPPLMGRPLPPPMPPPNAHYQPMIPPGPPFGADPRFRPPHIDFYRPPFPLRPYGPVPPRPFVHGPHLKDFPSMGPALHFIHEFPPNFPGPFLPGLYHPLALCFHLHMDPTDRLLLHHCNPDLDRVDLNPVQDTPVSTRKEDTYIHFDVDVEMMGLF</sequence>
<feature type="transmembrane region" description="Helical" evidence="4">
    <location>
        <begin position="35"/>
        <end position="54"/>
    </location>
</feature>
<feature type="region of interest" description="Disordered" evidence="3">
    <location>
        <begin position="360"/>
        <end position="408"/>
    </location>
</feature>
<reference evidence="5" key="1">
    <citation type="submission" date="2020-08" db="EMBL/GenBank/DDBJ databases">
        <title>Chromosome-level assembly of Southern catfish (Silurus meridionalis) provides insights into visual adaptation to the nocturnal and benthic lifestyles.</title>
        <authorList>
            <person name="Zhang Y."/>
            <person name="Wang D."/>
            <person name="Peng Z."/>
        </authorList>
    </citation>
    <scope>NUCLEOTIDE SEQUENCE</scope>
    <source>
        <strain evidence="5">SWU-2019-XX</strain>
        <tissue evidence="5">Muscle</tissue>
    </source>
</reference>
<proteinExistence type="predicted"/>
<keyword evidence="4" id="KW-0812">Transmembrane</keyword>
<evidence type="ECO:0000313" key="6">
    <source>
        <dbReference type="Proteomes" id="UP000606274"/>
    </source>
</evidence>
<dbReference type="InterPro" id="IPR051500">
    <property type="entry name" value="cTAGE_MIA/OTOR"/>
</dbReference>
<dbReference type="GO" id="GO:0070971">
    <property type="term" value="C:endoplasmic reticulum exit site"/>
    <property type="evidence" value="ECO:0007669"/>
    <property type="project" value="TreeGrafter"/>
</dbReference>
<dbReference type="AlphaFoldDB" id="A0A8T0ATB3"/>
<gene>
    <name evidence="5" type="ORF">HF521_008051</name>
</gene>
<evidence type="ECO:0000256" key="2">
    <source>
        <dbReference type="SAM" id="Coils"/>
    </source>
</evidence>
<dbReference type="GO" id="GO:0035459">
    <property type="term" value="P:vesicle cargo loading"/>
    <property type="evidence" value="ECO:0007669"/>
    <property type="project" value="TreeGrafter"/>
</dbReference>
<evidence type="ECO:0000313" key="5">
    <source>
        <dbReference type="EMBL" id="KAF7694298.1"/>
    </source>
</evidence>
<feature type="coiled-coil region" evidence="2">
    <location>
        <begin position="195"/>
        <end position="356"/>
    </location>
</feature>
<dbReference type="PANTHER" id="PTHR23158">
    <property type="entry name" value="MELANOMA INHIBITORY ACTIVITY-RELATED"/>
    <property type="match status" value="1"/>
</dbReference>
<dbReference type="GO" id="GO:0006888">
    <property type="term" value="P:endoplasmic reticulum to Golgi vesicle-mediated transport"/>
    <property type="evidence" value="ECO:0007669"/>
    <property type="project" value="TreeGrafter"/>
</dbReference>
<dbReference type="EMBL" id="JABFDY010000018">
    <property type="protein sequence ID" value="KAF7694298.1"/>
    <property type="molecule type" value="Genomic_DNA"/>
</dbReference>
<protein>
    <submittedName>
        <fullName evidence="5">Uncharacterized protein</fullName>
    </submittedName>
</protein>
<keyword evidence="1 2" id="KW-0175">Coiled coil</keyword>
<dbReference type="GO" id="GO:0009306">
    <property type="term" value="P:protein secretion"/>
    <property type="evidence" value="ECO:0007669"/>
    <property type="project" value="TreeGrafter"/>
</dbReference>
<name>A0A8T0ATB3_SILME</name>
<evidence type="ECO:0000256" key="3">
    <source>
        <dbReference type="SAM" id="MobiDB-lite"/>
    </source>
</evidence>
<comment type="caution">
    <text evidence="5">The sequence shown here is derived from an EMBL/GenBank/DDBJ whole genome shotgun (WGS) entry which is preliminary data.</text>
</comment>
<dbReference type="PANTHER" id="PTHR23158:SF54">
    <property type="entry name" value="TRANSPORT AND GOLGI ORGANIZATION PROTEIN 1 HOMOLOG"/>
    <property type="match status" value="1"/>
</dbReference>
<feature type="compositionally biased region" description="Polar residues" evidence="3">
    <location>
        <begin position="377"/>
        <end position="387"/>
    </location>
</feature>
<evidence type="ECO:0000256" key="1">
    <source>
        <dbReference type="ARBA" id="ARBA00023054"/>
    </source>
</evidence>